<evidence type="ECO:0000256" key="1">
    <source>
        <dbReference type="SAM" id="MobiDB-lite"/>
    </source>
</evidence>
<proteinExistence type="predicted"/>
<gene>
    <name evidence="3" type="ORF">GCM10023235_18510</name>
</gene>
<feature type="region of interest" description="Disordered" evidence="1">
    <location>
        <begin position="1"/>
        <end position="39"/>
    </location>
</feature>
<sequence>MDAATVKISDLLDRPPIPANPGPAAGPDTPAQPPPDTVPTRSLTVTVVWGDLVEQPADVHLAGHYQDVAPAAAELALDHAISSGPHNVITEHTRHGWIDAALGEVTYFPARSGTIRSAAVIGMGRLGTFTERRSVQLYESLLTELLGLGHVRTAATVLIGSGAGNLQVPQVARAMIGGFGAALRGAAGARVGMPDGAPAALTDVYVVEIDRLRAAQLLRALAEETRRVPAVHVTTALASAPGGGLSRSSAAVYAVTGLTRLARAAATAPATAADAPAGGNGDGAALAGVLAALDPEVREPIRRQLVRLAELDFTDLALSVRPSTDLYGGSMPVRISVLSGDGGFRWAALTERATVPERQVPVDADLLRQLVARLTGPTLDDAATLPDLLSRLVVPLDFQRLISDEASLELELDRETAAVPWEFLTDLQEGASEPRPPLAVRTPLARRLRTGYARVATDSRAGEPLRVLVIGDPGDPEKGMQLRGAREEAKAVHEVLQQLGVQSRLFIGAANALREPDAEPATRLDVLRTLLRGDYQIVHYCGHGTFDDSGTVRRSGWVFADGLLSAQELAQLDRPPRMVVANACWSARLDGGAEAPGATGADPAVAERRATLIPSLADEFLRAGVTHYIGAGWQVPDQQGIGFARTFYTELLAPLVGRAPGGVGDAVKAAREQMFKTRDLHRSDTAPGTPEPLGWSAWAAYQHYGDPADEFGSATLGESPR</sequence>
<feature type="domain" description="CHAT" evidence="2">
    <location>
        <begin position="388"/>
        <end position="706"/>
    </location>
</feature>
<evidence type="ECO:0000259" key="2">
    <source>
        <dbReference type="Pfam" id="PF12770"/>
    </source>
</evidence>
<dbReference type="Proteomes" id="UP001501752">
    <property type="component" value="Unassembled WGS sequence"/>
</dbReference>
<dbReference type="EMBL" id="BAABIS010000001">
    <property type="protein sequence ID" value="GAA4842812.1"/>
    <property type="molecule type" value="Genomic_DNA"/>
</dbReference>
<reference evidence="4" key="1">
    <citation type="journal article" date="2019" name="Int. J. Syst. Evol. Microbiol.">
        <title>The Global Catalogue of Microorganisms (GCM) 10K type strain sequencing project: providing services to taxonomists for standard genome sequencing and annotation.</title>
        <authorList>
            <consortium name="The Broad Institute Genomics Platform"/>
            <consortium name="The Broad Institute Genome Sequencing Center for Infectious Disease"/>
            <person name="Wu L."/>
            <person name="Ma J."/>
        </authorList>
    </citation>
    <scope>NUCLEOTIDE SEQUENCE [LARGE SCALE GENOMIC DNA]</scope>
    <source>
        <strain evidence="4">JCM 13006</strain>
    </source>
</reference>
<comment type="caution">
    <text evidence="3">The sequence shown here is derived from an EMBL/GenBank/DDBJ whole genome shotgun (WGS) entry which is preliminary data.</text>
</comment>
<name>A0ABP9DIU6_9ACTN</name>
<protein>
    <recommendedName>
        <fullName evidence="2">CHAT domain-containing protein</fullName>
    </recommendedName>
</protein>
<evidence type="ECO:0000313" key="3">
    <source>
        <dbReference type="EMBL" id="GAA4842812.1"/>
    </source>
</evidence>
<keyword evidence="4" id="KW-1185">Reference proteome</keyword>
<dbReference type="InterPro" id="IPR024983">
    <property type="entry name" value="CHAT_dom"/>
</dbReference>
<dbReference type="Pfam" id="PF12770">
    <property type="entry name" value="CHAT"/>
    <property type="match status" value="1"/>
</dbReference>
<dbReference type="Gene3D" id="3.40.50.1460">
    <property type="match status" value="1"/>
</dbReference>
<accession>A0ABP9DIU6</accession>
<dbReference type="RefSeq" id="WP_345696289.1">
    <property type="nucleotide sequence ID" value="NZ_BAABIS010000001.1"/>
</dbReference>
<organism evidence="3 4">
    <name type="scientific">Kitasatospora terrestris</name>
    <dbReference type="NCBI Taxonomy" id="258051"/>
    <lineage>
        <taxon>Bacteria</taxon>
        <taxon>Bacillati</taxon>
        <taxon>Actinomycetota</taxon>
        <taxon>Actinomycetes</taxon>
        <taxon>Kitasatosporales</taxon>
        <taxon>Streptomycetaceae</taxon>
        <taxon>Kitasatospora</taxon>
    </lineage>
</organism>
<evidence type="ECO:0000313" key="4">
    <source>
        <dbReference type="Proteomes" id="UP001501752"/>
    </source>
</evidence>